<dbReference type="AlphaFoldDB" id="A0A9P0A396"/>
<organism evidence="2 3">
    <name type="scientific">Bemisia tabaci</name>
    <name type="common">Sweetpotato whitefly</name>
    <name type="synonym">Aleurodes tabaci</name>
    <dbReference type="NCBI Taxonomy" id="7038"/>
    <lineage>
        <taxon>Eukaryota</taxon>
        <taxon>Metazoa</taxon>
        <taxon>Ecdysozoa</taxon>
        <taxon>Arthropoda</taxon>
        <taxon>Hexapoda</taxon>
        <taxon>Insecta</taxon>
        <taxon>Pterygota</taxon>
        <taxon>Neoptera</taxon>
        <taxon>Paraneoptera</taxon>
        <taxon>Hemiptera</taxon>
        <taxon>Sternorrhyncha</taxon>
        <taxon>Aleyrodoidea</taxon>
        <taxon>Aleyrodidae</taxon>
        <taxon>Aleyrodinae</taxon>
        <taxon>Bemisia</taxon>
    </lineage>
</organism>
<dbReference type="InterPro" id="IPR053858">
    <property type="entry name" value="Arb2_dom"/>
</dbReference>
<gene>
    <name evidence="2" type="ORF">BEMITA_LOCUS1858</name>
</gene>
<dbReference type="GO" id="GO:0005634">
    <property type="term" value="C:nucleus"/>
    <property type="evidence" value="ECO:0007669"/>
    <property type="project" value="TreeGrafter"/>
</dbReference>
<dbReference type="PANTHER" id="PTHR21357">
    <property type="entry name" value="FAM172 FAMILY PROTEIN HOMOLOG CG10038"/>
    <property type="match status" value="1"/>
</dbReference>
<accession>A0A9P0A396</accession>
<name>A0A9P0A396_BEMTA</name>
<dbReference type="Proteomes" id="UP001152759">
    <property type="component" value="Chromosome 1"/>
</dbReference>
<dbReference type="GO" id="GO:0031048">
    <property type="term" value="P:regulatory ncRNA-mediated heterochromatin formation"/>
    <property type="evidence" value="ECO:0007669"/>
    <property type="project" value="TreeGrafter"/>
</dbReference>
<evidence type="ECO:0000313" key="3">
    <source>
        <dbReference type="Proteomes" id="UP001152759"/>
    </source>
</evidence>
<protein>
    <recommendedName>
        <fullName evidence="1">Arb2 domain-containing protein</fullName>
    </recommendedName>
</protein>
<dbReference type="GO" id="GO:0035197">
    <property type="term" value="F:siRNA binding"/>
    <property type="evidence" value="ECO:0007669"/>
    <property type="project" value="TreeGrafter"/>
</dbReference>
<reference evidence="2" key="1">
    <citation type="submission" date="2021-12" db="EMBL/GenBank/DDBJ databases">
        <authorList>
            <person name="King R."/>
        </authorList>
    </citation>
    <scope>NUCLEOTIDE SEQUENCE</scope>
</reference>
<dbReference type="InterPro" id="IPR048263">
    <property type="entry name" value="Arb2"/>
</dbReference>
<keyword evidence="3" id="KW-1185">Reference proteome</keyword>
<dbReference type="Gene3D" id="3.40.50.1820">
    <property type="entry name" value="alpha/beta hydrolase"/>
    <property type="match status" value="1"/>
</dbReference>
<dbReference type="EMBL" id="OU963862">
    <property type="protein sequence ID" value="CAH0382304.1"/>
    <property type="molecule type" value="Genomic_DNA"/>
</dbReference>
<evidence type="ECO:0000313" key="2">
    <source>
        <dbReference type="EMBL" id="CAH0382304.1"/>
    </source>
</evidence>
<evidence type="ECO:0000259" key="1">
    <source>
        <dbReference type="Pfam" id="PF22749"/>
    </source>
</evidence>
<dbReference type="Pfam" id="PF22749">
    <property type="entry name" value="Arb2"/>
    <property type="match status" value="1"/>
</dbReference>
<dbReference type="KEGG" id="btab:109036355"/>
<feature type="domain" description="Arb2" evidence="1">
    <location>
        <begin position="14"/>
        <end position="266"/>
    </location>
</feature>
<sequence length="314" mass="35496">MDGQSTSDGRTTSFPTTIRGFGYDFNEDGKLRKMDQSGKLTDVPYDFNVSSDHTYNQRRYEALGELITEHIYVLLEKEGLQKLPVPKDSAEEEGSFIYCTKNALKKENLMLLIHGNGVVRVGQWARSLIINESIDSGSMLPYIRKAKELGFGVICFNTNDNWKVLDGKKSSIKGSESPEEHAISVWKDYIQPSKAANIALVGHSYGGVVIFNLISHFEQDFMNRVFVVALTDSVHHQFSNNSHLPSSLQNRIFQISRNWVKSTEPLDAPIRDASDFKDVTRVSAGTPKHEMTSWSCMESLFNFVMERLPLDSRE</sequence>
<dbReference type="SUPFAM" id="SSF53474">
    <property type="entry name" value="alpha/beta-Hydrolases"/>
    <property type="match status" value="1"/>
</dbReference>
<dbReference type="PANTHER" id="PTHR21357:SF4">
    <property type="entry name" value="FAM172 FAMILY PROTEIN HOMOLOG CG10038"/>
    <property type="match status" value="1"/>
</dbReference>
<proteinExistence type="predicted"/>
<dbReference type="InterPro" id="IPR029058">
    <property type="entry name" value="AB_hydrolase_fold"/>
</dbReference>
<dbReference type="OrthoDB" id="421951at2759"/>